<dbReference type="STRING" id="1605367.AFM12_02100"/>
<gene>
    <name evidence="1" type="ORF">AFM12_02100</name>
</gene>
<dbReference type="AlphaFoldDB" id="A0A0P7BQH3"/>
<proteinExistence type="predicted"/>
<evidence type="ECO:0000313" key="1">
    <source>
        <dbReference type="EMBL" id="KPM49431.1"/>
    </source>
</evidence>
<dbReference type="OrthoDB" id="282517at2"/>
<dbReference type="EMBL" id="LGTQ01000005">
    <property type="protein sequence ID" value="KPM49431.1"/>
    <property type="molecule type" value="Genomic_DNA"/>
</dbReference>
<accession>A0A0P7BQH3</accession>
<evidence type="ECO:0000313" key="2">
    <source>
        <dbReference type="Proteomes" id="UP000050454"/>
    </source>
</evidence>
<name>A0A0P7BQH3_9BACT</name>
<organism evidence="1 2">
    <name type="scientific">Jiulongibacter sediminis</name>
    <dbReference type="NCBI Taxonomy" id="1605367"/>
    <lineage>
        <taxon>Bacteria</taxon>
        <taxon>Pseudomonadati</taxon>
        <taxon>Bacteroidota</taxon>
        <taxon>Cytophagia</taxon>
        <taxon>Cytophagales</taxon>
        <taxon>Leadbetterellaceae</taxon>
        <taxon>Jiulongibacter</taxon>
    </lineage>
</organism>
<dbReference type="Proteomes" id="UP000050454">
    <property type="component" value="Unassembled WGS sequence"/>
</dbReference>
<sequence>MFFKKPLETIQSIQDFTLKPEDFKHKTHLRLAWELLCENEAAKAVYKACELLKAYTSHLGVADKYHQTLTVASIRTVRHFILKSKSSDFEEFLSEFPILENNFKGLIEQHYSLERFTHESAKKEYLEPDLLPYD</sequence>
<comment type="caution">
    <text evidence="1">The sequence shown here is derived from an EMBL/GenBank/DDBJ whole genome shotgun (WGS) entry which is preliminary data.</text>
</comment>
<dbReference type="RefSeq" id="WP_055143623.1">
    <property type="nucleotide sequence ID" value="NZ_JXSZ01000005.1"/>
</dbReference>
<reference evidence="1 2" key="1">
    <citation type="submission" date="2015-07" db="EMBL/GenBank/DDBJ databases">
        <title>The draft genome sequence of Leadbetterella sp. JN14-9.</title>
        <authorList>
            <person name="Liu Y."/>
            <person name="Du J."/>
            <person name="Shao Z."/>
        </authorList>
    </citation>
    <scope>NUCLEOTIDE SEQUENCE [LARGE SCALE GENOMIC DNA]</scope>
    <source>
        <strain evidence="1 2">JN14-9</strain>
    </source>
</reference>
<keyword evidence="2" id="KW-1185">Reference proteome</keyword>
<protein>
    <submittedName>
        <fullName evidence="1">Uncharacterized protein</fullName>
    </submittedName>
</protein>